<sequence length="318" mass="34347">MQRINLFPNPVFAGPLTGISHWGGANGTVRDNAVHITGANGGYGFNVAVPFNVPLVLSMRVNASEDNVAGMMIIQTTDKPEINNMLGSQRFKRGISDVLCRFTVPSHGFRFEVNPNGIRDVAVSNVLIERADTYDIAVGGGEASGLLLGGYDAARIGASVGRVVSDDGDELAQASERGHRIWRVERCDRHRERGRDENLLHRQRRIALPLSEHERDQDHNVLVRRCRPIPGGACGSGGTRHCRAARWGEGRYLGIQHDPRLVGGKYDVSGFRSGKGLSDPGRVGDLHARRLGGIAVNGSDVVRRGHDASSLALMGVVA</sequence>
<proteinExistence type="predicted"/>
<protein>
    <submittedName>
        <fullName evidence="1">Uncharacterized protein</fullName>
    </submittedName>
</protein>
<accession>A0A8S5NK19</accession>
<dbReference type="EMBL" id="BK015178">
    <property type="protein sequence ID" value="DAD94634.1"/>
    <property type="molecule type" value="Genomic_DNA"/>
</dbReference>
<reference evidence="1" key="1">
    <citation type="journal article" date="2021" name="Proc. Natl. Acad. Sci. U.S.A.">
        <title>A Catalog of Tens of Thousands of Viruses from Human Metagenomes Reveals Hidden Associations with Chronic Diseases.</title>
        <authorList>
            <person name="Tisza M.J."/>
            <person name="Buck C.B."/>
        </authorList>
    </citation>
    <scope>NUCLEOTIDE SEQUENCE</scope>
    <source>
        <strain evidence="1">Ctfdk3</strain>
    </source>
</reference>
<name>A0A8S5NK19_9CAUD</name>
<organism evidence="1">
    <name type="scientific">Siphoviridae sp. ctfdk3</name>
    <dbReference type="NCBI Taxonomy" id="2826416"/>
    <lineage>
        <taxon>Viruses</taxon>
        <taxon>Duplodnaviria</taxon>
        <taxon>Heunggongvirae</taxon>
        <taxon>Uroviricota</taxon>
        <taxon>Caudoviricetes</taxon>
    </lineage>
</organism>
<evidence type="ECO:0000313" key="1">
    <source>
        <dbReference type="EMBL" id="DAD94634.1"/>
    </source>
</evidence>